<dbReference type="GO" id="GO:0006360">
    <property type="term" value="P:transcription by RNA polymerase I"/>
    <property type="evidence" value="ECO:0007669"/>
    <property type="project" value="InterPro"/>
</dbReference>
<proteinExistence type="predicted"/>
<evidence type="ECO:0000313" key="2">
    <source>
        <dbReference type="EMBL" id="ROT76175.1"/>
    </source>
</evidence>
<gene>
    <name evidence="2" type="ORF">C7M84_005243</name>
</gene>
<dbReference type="GO" id="GO:0000120">
    <property type="term" value="C:RNA polymerase I transcription regulator complex"/>
    <property type="evidence" value="ECO:0007669"/>
    <property type="project" value="InterPro"/>
</dbReference>
<dbReference type="AlphaFoldDB" id="A0A3R7PSZ2"/>
<sequence>MGKRAGATKEKPSTSMNQVEPSKKKSAKAGEQSKGDSSELNHNYYRWLQSALNSAVGEHRWEDAFKLLPCLILQRCYNVSSDFLWRMMSIITKNAKEIPDGMRKSLSRDFFLLPTKTIIVVLDTLAEELETATDERIDEILQMLEDFKNNRSSEKWAVGSKDVRLTALIDAYRGLVLYSRWKNCTYANQDSSTVQDKSAAISEDFSDEENEEGSKDTNKRLVTEAHSALRRALCNLAEPVEWIIVPYLDLENELRGPESALSVLQDYVSKNLQHLPAQHLVYNFLRTFVPNSDETQMSALKEITRVCPEHPLALEYVNRLLVEACDEQVWKRTETAVDSDEIESKVSGNESSDAETESQSCGLKSDIQVESLVRALNLLTNLLEYKEWRWKLQPWQTLTHLLRKFYSSWIRCWKCQYCRKSRKSVRQVSKRVTPLWKYYVWVTVPVSLHPEKAQVIFHHVYSAHVFCYNQIYVLDAIATLKKANYKVLSKELKESLYQQKPYLEKFLAYSLKKSEFQTSLGSVEVSSPTKTEEKEVEVSSPAKTGEKEASTRKRKAKKKALYDVQLSEDKLQPTVKTVLR</sequence>
<evidence type="ECO:0000256" key="1">
    <source>
        <dbReference type="SAM" id="MobiDB-lite"/>
    </source>
</evidence>
<dbReference type="Pfam" id="PF14929">
    <property type="entry name" value="TAF1_subA"/>
    <property type="match status" value="1"/>
</dbReference>
<organism evidence="2 3">
    <name type="scientific">Penaeus vannamei</name>
    <name type="common">Whiteleg shrimp</name>
    <name type="synonym">Litopenaeus vannamei</name>
    <dbReference type="NCBI Taxonomy" id="6689"/>
    <lineage>
        <taxon>Eukaryota</taxon>
        <taxon>Metazoa</taxon>
        <taxon>Ecdysozoa</taxon>
        <taxon>Arthropoda</taxon>
        <taxon>Crustacea</taxon>
        <taxon>Multicrustacea</taxon>
        <taxon>Malacostraca</taxon>
        <taxon>Eumalacostraca</taxon>
        <taxon>Eucarida</taxon>
        <taxon>Decapoda</taxon>
        <taxon>Dendrobranchiata</taxon>
        <taxon>Penaeoidea</taxon>
        <taxon>Penaeidae</taxon>
        <taxon>Penaeus</taxon>
    </lineage>
</organism>
<protein>
    <submittedName>
        <fullName evidence="2">Putative TATA box-binding protein-associated factor RNA polymerase I subunit A isoform X1</fullName>
    </submittedName>
</protein>
<feature type="region of interest" description="Disordered" evidence="1">
    <location>
        <begin position="197"/>
        <end position="217"/>
    </location>
</feature>
<reference evidence="2 3" key="1">
    <citation type="submission" date="2018-04" db="EMBL/GenBank/DDBJ databases">
        <authorList>
            <person name="Zhang X."/>
            <person name="Yuan J."/>
            <person name="Li F."/>
            <person name="Xiang J."/>
        </authorList>
    </citation>
    <scope>NUCLEOTIDE SEQUENCE [LARGE SCALE GENOMIC DNA]</scope>
    <source>
        <tissue evidence="2">Muscle</tissue>
    </source>
</reference>
<dbReference type="InterPro" id="IPR052669">
    <property type="entry name" value="SL1/TIF-IB_Component"/>
</dbReference>
<comment type="caution">
    <text evidence="2">The sequence shown here is derived from an EMBL/GenBank/DDBJ whole genome shotgun (WGS) entry which is preliminary data.</text>
</comment>
<accession>A0A3R7PSZ2</accession>
<feature type="region of interest" description="Disordered" evidence="1">
    <location>
        <begin position="527"/>
        <end position="561"/>
    </location>
</feature>
<dbReference type="PANTHER" id="PTHR32122:SF1">
    <property type="entry name" value="TATA BOX-BINDING PROTEIN-ASSOCIATED FACTOR RNA POLYMERASE I SUBUNIT A"/>
    <property type="match status" value="1"/>
</dbReference>
<dbReference type="EMBL" id="QCYY01001686">
    <property type="protein sequence ID" value="ROT76175.1"/>
    <property type="molecule type" value="Genomic_DNA"/>
</dbReference>
<dbReference type="PANTHER" id="PTHR32122">
    <property type="entry name" value="TATA BOX-BINDING PROTEIN ASSOCIATED FACTOR RNA POLYMERASE I SUBUNIT A"/>
    <property type="match status" value="1"/>
</dbReference>
<reference evidence="2 3" key="2">
    <citation type="submission" date="2019-01" db="EMBL/GenBank/DDBJ databases">
        <title>The decoding of complex shrimp genome reveals the adaptation for benthos swimmer, frequently molting mechanism and breeding impact on genome.</title>
        <authorList>
            <person name="Sun Y."/>
            <person name="Gao Y."/>
            <person name="Yu Y."/>
        </authorList>
    </citation>
    <scope>NUCLEOTIDE SEQUENCE [LARGE SCALE GENOMIC DNA]</scope>
    <source>
        <tissue evidence="2">Muscle</tissue>
    </source>
</reference>
<dbReference type="OrthoDB" id="6378017at2759"/>
<name>A0A3R7PSZ2_PENVA</name>
<feature type="region of interest" description="Disordered" evidence="1">
    <location>
        <begin position="1"/>
        <end position="38"/>
    </location>
</feature>
<dbReference type="Proteomes" id="UP000283509">
    <property type="component" value="Unassembled WGS sequence"/>
</dbReference>
<keyword evidence="3" id="KW-1185">Reference proteome</keyword>
<dbReference type="InterPro" id="IPR039495">
    <property type="entry name" value="TAF1A"/>
</dbReference>
<evidence type="ECO:0000313" key="3">
    <source>
        <dbReference type="Proteomes" id="UP000283509"/>
    </source>
</evidence>